<dbReference type="RefSeq" id="WP_305007939.1">
    <property type="nucleotide sequence ID" value="NZ_JAUQSY010000012.1"/>
</dbReference>
<name>A0ABT9BE77_9BACT</name>
<accession>A0ABT9BE77</accession>
<dbReference type="Proteomes" id="UP001176429">
    <property type="component" value="Unassembled WGS sequence"/>
</dbReference>
<organism evidence="1 2">
    <name type="scientific">Hymenobacter aranciens</name>
    <dbReference type="NCBI Taxonomy" id="3063996"/>
    <lineage>
        <taxon>Bacteria</taxon>
        <taxon>Pseudomonadati</taxon>
        <taxon>Bacteroidota</taxon>
        <taxon>Cytophagia</taxon>
        <taxon>Cytophagales</taxon>
        <taxon>Hymenobacteraceae</taxon>
        <taxon>Hymenobacter</taxon>
    </lineage>
</organism>
<reference evidence="1" key="1">
    <citation type="submission" date="2023-07" db="EMBL/GenBank/DDBJ databases">
        <authorList>
            <person name="Kim M.K."/>
        </authorList>
    </citation>
    <scope>NUCLEOTIDE SEQUENCE</scope>
    <source>
        <strain evidence="1">ASUV-10-1</strain>
    </source>
</reference>
<evidence type="ECO:0000313" key="2">
    <source>
        <dbReference type="Proteomes" id="UP001176429"/>
    </source>
</evidence>
<sequence>MSDISEEGWCAEWLDGLEHVLWHIVQTGPAKYGRTFVDEQQIQQLKELSELTGGWIIFDDETEETAISLAEWQKVFQGDKLADYWFYP</sequence>
<protein>
    <recommendedName>
        <fullName evidence="3">DUF4253 domain-containing protein</fullName>
    </recommendedName>
</protein>
<proteinExistence type="predicted"/>
<evidence type="ECO:0008006" key="3">
    <source>
        <dbReference type="Google" id="ProtNLM"/>
    </source>
</evidence>
<comment type="caution">
    <text evidence="1">The sequence shown here is derived from an EMBL/GenBank/DDBJ whole genome shotgun (WGS) entry which is preliminary data.</text>
</comment>
<evidence type="ECO:0000313" key="1">
    <source>
        <dbReference type="EMBL" id="MDO7876570.1"/>
    </source>
</evidence>
<keyword evidence="2" id="KW-1185">Reference proteome</keyword>
<dbReference type="EMBL" id="JAUQSY010000012">
    <property type="protein sequence ID" value="MDO7876570.1"/>
    <property type="molecule type" value="Genomic_DNA"/>
</dbReference>
<gene>
    <name evidence="1" type="ORF">Q5H93_17630</name>
</gene>